<name>A0A5B7DVN8_PORTR</name>
<dbReference type="Proteomes" id="UP000324222">
    <property type="component" value="Unassembled WGS sequence"/>
</dbReference>
<sequence>MVLKQLTPVISYVIHGHAPQRRNLVVSFTALEEGKRRSFPKDISSSGPTVRSSSFLISGKASTRHCQPSVPRHEAEGTSTEQQ</sequence>
<comment type="caution">
    <text evidence="2">The sequence shown here is derived from an EMBL/GenBank/DDBJ whole genome shotgun (WGS) entry which is preliminary data.</text>
</comment>
<evidence type="ECO:0000313" key="3">
    <source>
        <dbReference type="Proteomes" id="UP000324222"/>
    </source>
</evidence>
<organism evidence="2 3">
    <name type="scientific">Portunus trituberculatus</name>
    <name type="common">Swimming crab</name>
    <name type="synonym">Neptunus trituberculatus</name>
    <dbReference type="NCBI Taxonomy" id="210409"/>
    <lineage>
        <taxon>Eukaryota</taxon>
        <taxon>Metazoa</taxon>
        <taxon>Ecdysozoa</taxon>
        <taxon>Arthropoda</taxon>
        <taxon>Crustacea</taxon>
        <taxon>Multicrustacea</taxon>
        <taxon>Malacostraca</taxon>
        <taxon>Eumalacostraca</taxon>
        <taxon>Eucarida</taxon>
        <taxon>Decapoda</taxon>
        <taxon>Pleocyemata</taxon>
        <taxon>Brachyura</taxon>
        <taxon>Eubrachyura</taxon>
        <taxon>Portunoidea</taxon>
        <taxon>Portunidae</taxon>
        <taxon>Portuninae</taxon>
        <taxon>Portunus</taxon>
    </lineage>
</organism>
<dbReference type="AlphaFoldDB" id="A0A5B7DVN8"/>
<evidence type="ECO:0000313" key="2">
    <source>
        <dbReference type="EMBL" id="MPC25691.1"/>
    </source>
</evidence>
<keyword evidence="3" id="KW-1185">Reference proteome</keyword>
<reference evidence="2 3" key="1">
    <citation type="submission" date="2019-05" db="EMBL/GenBank/DDBJ databases">
        <title>Another draft genome of Portunus trituberculatus and its Hox gene families provides insights of decapod evolution.</title>
        <authorList>
            <person name="Jeong J.-H."/>
            <person name="Song I."/>
            <person name="Kim S."/>
            <person name="Choi T."/>
            <person name="Kim D."/>
            <person name="Ryu S."/>
            <person name="Kim W."/>
        </authorList>
    </citation>
    <scope>NUCLEOTIDE SEQUENCE [LARGE SCALE GENOMIC DNA]</scope>
    <source>
        <tissue evidence="2">Muscle</tissue>
    </source>
</reference>
<protein>
    <submittedName>
        <fullName evidence="2">Uncharacterized protein</fullName>
    </submittedName>
</protein>
<dbReference type="EMBL" id="VSRR010001496">
    <property type="protein sequence ID" value="MPC25691.1"/>
    <property type="molecule type" value="Genomic_DNA"/>
</dbReference>
<feature type="compositionally biased region" description="Polar residues" evidence="1">
    <location>
        <begin position="43"/>
        <end position="66"/>
    </location>
</feature>
<proteinExistence type="predicted"/>
<evidence type="ECO:0000256" key="1">
    <source>
        <dbReference type="SAM" id="MobiDB-lite"/>
    </source>
</evidence>
<accession>A0A5B7DVN8</accession>
<feature type="region of interest" description="Disordered" evidence="1">
    <location>
        <begin position="37"/>
        <end position="83"/>
    </location>
</feature>
<gene>
    <name evidence="2" type="ORF">E2C01_018814</name>
</gene>